<feature type="transmembrane region" description="Helical" evidence="6">
    <location>
        <begin position="504"/>
        <end position="524"/>
    </location>
</feature>
<dbReference type="PROSITE" id="PS51382">
    <property type="entry name" value="SPX"/>
    <property type="match status" value="1"/>
</dbReference>
<evidence type="ECO:0000256" key="5">
    <source>
        <dbReference type="SAM" id="MobiDB-lite"/>
    </source>
</evidence>
<dbReference type="Pfam" id="PF07690">
    <property type="entry name" value="MFS_1"/>
    <property type="match status" value="1"/>
</dbReference>
<evidence type="ECO:0000313" key="8">
    <source>
        <dbReference type="EMBL" id="KAK1742779.1"/>
    </source>
</evidence>
<feature type="transmembrane region" description="Helical" evidence="6">
    <location>
        <begin position="405"/>
        <end position="424"/>
    </location>
</feature>
<dbReference type="InterPro" id="IPR036259">
    <property type="entry name" value="MFS_trans_sf"/>
</dbReference>
<keyword evidence="2 6" id="KW-0812">Transmembrane</keyword>
<evidence type="ECO:0000256" key="3">
    <source>
        <dbReference type="ARBA" id="ARBA00022989"/>
    </source>
</evidence>
<proteinExistence type="predicted"/>
<evidence type="ECO:0000256" key="1">
    <source>
        <dbReference type="ARBA" id="ARBA00004141"/>
    </source>
</evidence>
<feature type="transmembrane region" description="Helical" evidence="6">
    <location>
        <begin position="340"/>
        <end position="359"/>
    </location>
</feature>
<evidence type="ECO:0000256" key="6">
    <source>
        <dbReference type="SAM" id="Phobius"/>
    </source>
</evidence>
<dbReference type="Gene3D" id="1.20.1250.20">
    <property type="entry name" value="MFS general substrate transporter like domains"/>
    <property type="match status" value="1"/>
</dbReference>
<dbReference type="SUPFAM" id="SSF103473">
    <property type="entry name" value="MFS general substrate transporter"/>
    <property type="match status" value="1"/>
</dbReference>
<feature type="transmembrane region" description="Helical" evidence="6">
    <location>
        <begin position="469"/>
        <end position="492"/>
    </location>
</feature>
<keyword evidence="3 6" id="KW-1133">Transmembrane helix</keyword>
<feature type="transmembrane region" description="Helical" evidence="6">
    <location>
        <begin position="743"/>
        <end position="762"/>
    </location>
</feature>
<accession>A0AAD8YAE6</accession>
<dbReference type="Pfam" id="PF03105">
    <property type="entry name" value="SPX"/>
    <property type="match status" value="1"/>
</dbReference>
<evidence type="ECO:0000256" key="2">
    <source>
        <dbReference type="ARBA" id="ARBA00022692"/>
    </source>
</evidence>
<evidence type="ECO:0000313" key="9">
    <source>
        <dbReference type="Proteomes" id="UP001224775"/>
    </source>
</evidence>
<comment type="subcellular location">
    <subcellularLocation>
        <location evidence="1">Membrane</location>
        <topology evidence="1">Multi-pass membrane protein</topology>
    </subcellularLocation>
</comment>
<dbReference type="AlphaFoldDB" id="A0AAD8YAE6"/>
<feature type="domain" description="SPX" evidence="7">
    <location>
        <begin position="2"/>
        <end position="186"/>
    </location>
</feature>
<dbReference type="PANTHER" id="PTHR23510:SF64">
    <property type="entry name" value="INNER MEMBRANE TRANSPORT PROTEIN YAJR"/>
    <property type="match status" value="1"/>
</dbReference>
<gene>
    <name evidence="8" type="ORF">QTG54_006376</name>
</gene>
<feature type="transmembrane region" description="Helical" evidence="6">
    <location>
        <begin position="644"/>
        <end position="663"/>
    </location>
</feature>
<protein>
    <submittedName>
        <fullName evidence="8">MFS transporter</fullName>
    </submittedName>
</protein>
<dbReference type="EMBL" id="JATAAI010000010">
    <property type="protein sequence ID" value="KAK1742779.1"/>
    <property type="molecule type" value="Genomic_DNA"/>
</dbReference>
<dbReference type="InterPro" id="IPR051068">
    <property type="entry name" value="MFS_Domain-Containing_Protein"/>
</dbReference>
<evidence type="ECO:0000256" key="4">
    <source>
        <dbReference type="ARBA" id="ARBA00023136"/>
    </source>
</evidence>
<sequence length="776" mass="86814">MVEFGKRLKDACKQHGFSWAVHCIAYNSLKLLIESKNQPAGADTDDASSQHEMFRYALDREIEKAVLFVLQEQGAIAAELERLAERRALFIQTTSHLASNERILSVPSPSSSSRVKAVTTPPRSSTNNKSITSLDELRQIHEEYVTIAHNVMHFVKFIDLNVTAVRKILKKYDKKTKTKLSHNYLSAYANEYVDSHLDQLYHDGGLSSLVVSLKRAFDELHHVEMKLALKETQKQQSGGSYQNNHRRMISLPAKSFARVDMMESVPERLASAANTTNREQITHDTEPILQMIRISRERLKQNTKYVDVIAAQALMFEDPDEEDDSITDAMNGGQSRAQRISSFLNLSSTFLYMANYYIVAPTCGDYAARVGSSESLAGIVIGMTPNAALIATVLYSWWSNYSYKSALIFAATCSVLGNITYALALYYNSISLIMIGRFLNGFGSARSINRRFIADVFTRKERTAASAAFVSAAALGMSAGPALASLLSMMTFSPESTLWTKETAPGWIMLFLWVVFMIVFSLFFEEPDRKHHLSSRRANATLELTSKNEENTHLLADEAQSSDHAPEKKAEKVQTVVVMMTMWIYFVLKLVLESLLSSCPTVTRYFFGWNASQSGAFLALLGLLMFPANMVVARLSHYYEDKELIRSFMVAILCGCFGIIAYVPSHYSVVQYAVFGICIFISTNALEGPNMSLLSKTIPKSWARGTFNSGFIATEFGTFARVIGDVMISLAAIKGVDGMLNAIFFQMFCLALISVFLVYIYYDRLVEDDEDDEKSN</sequence>
<reference evidence="8" key="1">
    <citation type="submission" date="2023-06" db="EMBL/GenBank/DDBJ databases">
        <title>Survivors Of The Sea: Transcriptome response of Skeletonema marinoi to long-term dormancy.</title>
        <authorList>
            <person name="Pinder M.I.M."/>
            <person name="Kourtchenko O."/>
            <person name="Robertson E.K."/>
            <person name="Larsson T."/>
            <person name="Maumus F."/>
            <person name="Osuna-Cruz C.M."/>
            <person name="Vancaester E."/>
            <person name="Stenow R."/>
            <person name="Vandepoele K."/>
            <person name="Ploug H."/>
            <person name="Bruchert V."/>
            <person name="Godhe A."/>
            <person name="Topel M."/>
        </authorList>
    </citation>
    <scope>NUCLEOTIDE SEQUENCE</scope>
    <source>
        <strain evidence="8">R05AC</strain>
    </source>
</reference>
<keyword evidence="4 6" id="KW-0472">Membrane</keyword>
<evidence type="ECO:0000259" key="7">
    <source>
        <dbReference type="PROSITE" id="PS51382"/>
    </source>
</evidence>
<feature type="transmembrane region" description="Helical" evidence="6">
    <location>
        <begin position="379"/>
        <end position="398"/>
    </location>
</feature>
<comment type="caution">
    <text evidence="8">The sequence shown here is derived from an EMBL/GenBank/DDBJ whole genome shotgun (WGS) entry which is preliminary data.</text>
</comment>
<dbReference type="GO" id="GO:0016020">
    <property type="term" value="C:membrane"/>
    <property type="evidence" value="ECO:0007669"/>
    <property type="project" value="UniProtKB-SubCell"/>
</dbReference>
<feature type="transmembrane region" description="Helical" evidence="6">
    <location>
        <begin position="612"/>
        <end position="632"/>
    </location>
</feature>
<organism evidence="8 9">
    <name type="scientific">Skeletonema marinoi</name>
    <dbReference type="NCBI Taxonomy" id="267567"/>
    <lineage>
        <taxon>Eukaryota</taxon>
        <taxon>Sar</taxon>
        <taxon>Stramenopiles</taxon>
        <taxon>Ochrophyta</taxon>
        <taxon>Bacillariophyta</taxon>
        <taxon>Coscinodiscophyceae</taxon>
        <taxon>Thalassiosirophycidae</taxon>
        <taxon>Thalassiosirales</taxon>
        <taxon>Skeletonemataceae</taxon>
        <taxon>Skeletonema</taxon>
        <taxon>Skeletonema marinoi-dohrnii complex</taxon>
    </lineage>
</organism>
<dbReference type="InterPro" id="IPR011701">
    <property type="entry name" value="MFS"/>
</dbReference>
<feature type="transmembrane region" description="Helical" evidence="6">
    <location>
        <begin position="573"/>
        <end position="592"/>
    </location>
</feature>
<dbReference type="PANTHER" id="PTHR23510">
    <property type="entry name" value="INNER MEMBRANE TRANSPORT PROTEIN YAJR"/>
    <property type="match status" value="1"/>
</dbReference>
<name>A0AAD8YAE6_9STRA</name>
<dbReference type="GO" id="GO:0022857">
    <property type="term" value="F:transmembrane transporter activity"/>
    <property type="evidence" value="ECO:0007669"/>
    <property type="project" value="InterPro"/>
</dbReference>
<dbReference type="InterPro" id="IPR004331">
    <property type="entry name" value="SPX_dom"/>
</dbReference>
<keyword evidence="9" id="KW-1185">Reference proteome</keyword>
<feature type="region of interest" description="Disordered" evidence="5">
    <location>
        <begin position="105"/>
        <end position="129"/>
    </location>
</feature>
<dbReference type="Proteomes" id="UP001224775">
    <property type="component" value="Unassembled WGS sequence"/>
</dbReference>